<comment type="catalytic activity">
    <reaction evidence="1">
        <text>4-hydroxy-4-methyl-2-oxoglutarate = 2 pyruvate</text>
        <dbReference type="Rhea" id="RHEA:22748"/>
        <dbReference type="ChEBI" id="CHEBI:15361"/>
        <dbReference type="ChEBI" id="CHEBI:58276"/>
        <dbReference type="EC" id="4.1.3.17"/>
    </reaction>
</comment>
<dbReference type="Proteomes" id="UP001223261">
    <property type="component" value="Chromosome"/>
</dbReference>
<dbReference type="EC" id="4.1.1.112" evidence="6"/>
<proteinExistence type="inferred from homology"/>
<comment type="cofactor">
    <cofactor evidence="13">
        <name>Mg(2+)</name>
        <dbReference type="ChEBI" id="CHEBI:18420"/>
    </cofactor>
</comment>
<feature type="binding site" evidence="13">
    <location>
        <position position="109"/>
    </location>
    <ligand>
        <name>substrate</name>
    </ligand>
</feature>
<evidence type="ECO:0000256" key="13">
    <source>
        <dbReference type="PIRSR" id="PIRSR605493-1"/>
    </source>
</evidence>
<dbReference type="SUPFAM" id="SSF89562">
    <property type="entry name" value="RraA-like"/>
    <property type="match status" value="1"/>
</dbReference>
<name>A0AAX3W5H5_MAMLE</name>
<dbReference type="Pfam" id="PF03737">
    <property type="entry name" value="RraA-like"/>
    <property type="match status" value="1"/>
</dbReference>
<keyword evidence="13" id="KW-0460">Magnesium</keyword>
<evidence type="ECO:0000256" key="11">
    <source>
        <dbReference type="ARBA" id="ARBA00032305"/>
    </source>
</evidence>
<accession>A0AAX3W5H5</accession>
<dbReference type="AlphaFoldDB" id="A0AAX3W5H5"/>
<evidence type="ECO:0000256" key="9">
    <source>
        <dbReference type="ARBA" id="ARBA00029596"/>
    </source>
</evidence>
<dbReference type="EC" id="4.1.3.17" evidence="5"/>
<evidence type="ECO:0000256" key="10">
    <source>
        <dbReference type="ARBA" id="ARBA00030169"/>
    </source>
</evidence>
<comment type="subunit">
    <text evidence="4">Homotrimer.</text>
</comment>
<keyword evidence="13" id="KW-0479">Metal-binding</keyword>
<evidence type="ECO:0000256" key="6">
    <source>
        <dbReference type="ARBA" id="ARBA00012947"/>
    </source>
</evidence>
<evidence type="ECO:0000256" key="14">
    <source>
        <dbReference type="SAM" id="Coils"/>
    </source>
</evidence>
<dbReference type="InterPro" id="IPR036704">
    <property type="entry name" value="RraA/RraA-like_sf"/>
</dbReference>
<dbReference type="RefSeq" id="WP_147641161.1">
    <property type="nucleotide sequence ID" value="NZ_CABIVY010000025.1"/>
</dbReference>
<dbReference type="CDD" id="cd16841">
    <property type="entry name" value="RraA_family"/>
    <property type="match status" value="1"/>
</dbReference>
<evidence type="ECO:0000256" key="4">
    <source>
        <dbReference type="ARBA" id="ARBA00011233"/>
    </source>
</evidence>
<reference evidence="15" key="1">
    <citation type="journal article" date="2023" name="Antibiotics">
        <title>Prevalence and Molecular Characterization of Methicillin-Resistant Staphylococci (MRS) and Mammaliicocci (MRM) in Dromedary Camels from Algeria: First Detection of SCCmec-mecC Hybrid in Methicillin-Resistant Mammaliicoccus lentus.</title>
        <authorList>
            <person name="Belhout C."/>
            <person name="Boyen F."/>
            <person name="Vereecke N."/>
            <person name="Theuns S."/>
            <person name="Taibi N."/>
            <person name="Stegger M."/>
            <person name="de la Fe-Rodriguez P.Y."/>
            <person name="Bouayad L."/>
            <person name="Elgroud R."/>
            <person name="Butaye P."/>
        </authorList>
    </citation>
    <scope>NUCLEOTIDE SEQUENCE</scope>
    <source>
        <strain evidence="15">7048</strain>
    </source>
</reference>
<feature type="coiled-coil region" evidence="14">
    <location>
        <begin position="168"/>
        <end position="195"/>
    </location>
</feature>
<evidence type="ECO:0000256" key="8">
    <source>
        <dbReference type="ARBA" id="ARBA00025046"/>
    </source>
</evidence>
<dbReference type="Gene3D" id="3.50.30.40">
    <property type="entry name" value="Ribonuclease E inhibitor RraA/RraA-like"/>
    <property type="match status" value="1"/>
</dbReference>
<evidence type="ECO:0000256" key="2">
    <source>
        <dbReference type="ARBA" id="ARBA00001968"/>
    </source>
</evidence>
<dbReference type="PANTHER" id="PTHR33254:SF4">
    <property type="entry name" value="4-HYDROXY-4-METHYL-2-OXOGLUTARATE ALDOLASE 3-RELATED"/>
    <property type="match status" value="1"/>
</dbReference>
<evidence type="ECO:0000313" key="15">
    <source>
        <dbReference type="EMBL" id="WHI60439.1"/>
    </source>
</evidence>
<dbReference type="GO" id="GO:0046872">
    <property type="term" value="F:metal ion binding"/>
    <property type="evidence" value="ECO:0007669"/>
    <property type="project" value="UniProtKB-KW"/>
</dbReference>
<gene>
    <name evidence="15" type="ORF">PYH69_02085</name>
</gene>
<dbReference type="InterPro" id="IPR005493">
    <property type="entry name" value="RraA/RraA-like"/>
</dbReference>
<feature type="binding site" evidence="13">
    <location>
        <begin position="87"/>
        <end position="90"/>
    </location>
    <ligand>
        <name>substrate</name>
    </ligand>
</feature>
<evidence type="ECO:0000256" key="12">
    <source>
        <dbReference type="ARBA" id="ARBA00047973"/>
    </source>
</evidence>
<evidence type="ECO:0000256" key="1">
    <source>
        <dbReference type="ARBA" id="ARBA00001342"/>
    </source>
</evidence>
<comment type="cofactor">
    <cofactor evidence="2">
        <name>a divalent metal cation</name>
        <dbReference type="ChEBI" id="CHEBI:60240"/>
    </cofactor>
</comment>
<comment type="catalytic activity">
    <reaction evidence="12">
        <text>oxaloacetate + H(+) = pyruvate + CO2</text>
        <dbReference type="Rhea" id="RHEA:15641"/>
        <dbReference type="ChEBI" id="CHEBI:15361"/>
        <dbReference type="ChEBI" id="CHEBI:15378"/>
        <dbReference type="ChEBI" id="CHEBI:16452"/>
        <dbReference type="ChEBI" id="CHEBI:16526"/>
        <dbReference type="EC" id="4.1.1.112"/>
    </reaction>
</comment>
<organism evidence="15 16">
    <name type="scientific">Mammaliicoccus lentus</name>
    <name type="common">Staphylococcus lentus</name>
    <dbReference type="NCBI Taxonomy" id="42858"/>
    <lineage>
        <taxon>Bacteria</taxon>
        <taxon>Bacillati</taxon>
        <taxon>Bacillota</taxon>
        <taxon>Bacilli</taxon>
        <taxon>Bacillales</taxon>
        <taxon>Staphylococcaceae</taxon>
        <taxon>Mammaliicoccus</taxon>
    </lineage>
</organism>
<sequence length="218" mass="24430">MKVNDDQILERLKLLSSTLLADSMDYEKVMNYEIKPVNYKNILVGQARTVSVYPGDNLYLHHGIYEANPEEILVVEGKGSTVSAYIGNLMASAAEKLGIKGIIIDGLVRDKSDLENMDIQIYATGFTPKGPKKNGPGSFDVPIQCGGVIVNPYDFVIADEDGVTVIPYQNAEKYVEKAEKKLLYEEERLKKITRTEINNNSDKHSIEPSWLRESMQNQ</sequence>
<evidence type="ECO:0000256" key="5">
    <source>
        <dbReference type="ARBA" id="ARBA00012213"/>
    </source>
</evidence>
<dbReference type="GO" id="GO:0008948">
    <property type="term" value="F:oxaloacetate decarboxylase activity"/>
    <property type="evidence" value="ECO:0007669"/>
    <property type="project" value="UniProtKB-EC"/>
</dbReference>
<comment type="similarity">
    <text evidence="3">Belongs to the class II aldolase/RraA-like family.</text>
</comment>
<protein>
    <recommendedName>
        <fullName evidence="7">Putative 4-hydroxy-4-methyl-2-oxoglutarate aldolase</fullName>
        <ecNumber evidence="6">4.1.1.112</ecNumber>
        <ecNumber evidence="5">4.1.3.17</ecNumber>
    </recommendedName>
    <alternativeName>
        <fullName evidence="11">Oxaloacetate decarboxylase</fullName>
    </alternativeName>
    <alternativeName>
        <fullName evidence="9">Regulator of ribonuclease activity homolog</fullName>
    </alternativeName>
    <alternativeName>
        <fullName evidence="10">RraA-like protein</fullName>
    </alternativeName>
</protein>
<evidence type="ECO:0000256" key="3">
    <source>
        <dbReference type="ARBA" id="ARBA00008621"/>
    </source>
</evidence>
<feature type="binding site" evidence="13">
    <location>
        <position position="110"/>
    </location>
    <ligand>
        <name>Mg(2+)</name>
        <dbReference type="ChEBI" id="CHEBI:18420"/>
    </ligand>
</feature>
<evidence type="ECO:0000313" key="16">
    <source>
        <dbReference type="Proteomes" id="UP001223261"/>
    </source>
</evidence>
<dbReference type="PANTHER" id="PTHR33254">
    <property type="entry name" value="4-HYDROXY-4-METHYL-2-OXOGLUTARATE ALDOLASE 3-RELATED"/>
    <property type="match status" value="1"/>
</dbReference>
<comment type="function">
    <text evidence="8">Catalyzes the aldol cleavage of 4-hydroxy-4-methyl-2-oxoglutarate (HMG) into 2 molecules of pyruvate. Also contains a secondary oxaloacetate (OAA) decarboxylase activity due to the common pyruvate enolate transition state formed following C-C bond cleavage in the retro-aldol and decarboxylation reactions.</text>
</comment>
<keyword evidence="14" id="KW-0175">Coiled coil</keyword>
<dbReference type="EMBL" id="CP118848">
    <property type="protein sequence ID" value="WHI60439.1"/>
    <property type="molecule type" value="Genomic_DNA"/>
</dbReference>
<evidence type="ECO:0000256" key="7">
    <source>
        <dbReference type="ARBA" id="ARBA00016549"/>
    </source>
</evidence>
<dbReference type="GO" id="GO:0047443">
    <property type="term" value="F:4-hydroxy-4-methyl-2-oxoglutarate aldolase activity"/>
    <property type="evidence" value="ECO:0007669"/>
    <property type="project" value="UniProtKB-EC"/>
</dbReference>